<accession>A0ABN9TP03</accession>
<dbReference type="Proteomes" id="UP001189429">
    <property type="component" value="Unassembled WGS sequence"/>
</dbReference>
<dbReference type="EMBL" id="CAUYUJ010014918">
    <property type="protein sequence ID" value="CAK0847636.1"/>
    <property type="molecule type" value="Genomic_DNA"/>
</dbReference>
<organism evidence="2 3">
    <name type="scientific">Prorocentrum cordatum</name>
    <dbReference type="NCBI Taxonomy" id="2364126"/>
    <lineage>
        <taxon>Eukaryota</taxon>
        <taxon>Sar</taxon>
        <taxon>Alveolata</taxon>
        <taxon>Dinophyceae</taxon>
        <taxon>Prorocentrales</taxon>
        <taxon>Prorocentraceae</taxon>
        <taxon>Prorocentrum</taxon>
    </lineage>
</organism>
<keyword evidence="3" id="KW-1185">Reference proteome</keyword>
<evidence type="ECO:0000313" key="2">
    <source>
        <dbReference type="EMBL" id="CAK0847636.1"/>
    </source>
</evidence>
<evidence type="ECO:0000256" key="1">
    <source>
        <dbReference type="SAM" id="MobiDB-lite"/>
    </source>
</evidence>
<evidence type="ECO:0000313" key="3">
    <source>
        <dbReference type="Proteomes" id="UP001189429"/>
    </source>
</evidence>
<proteinExistence type="predicted"/>
<comment type="caution">
    <text evidence="2">The sequence shown here is derived from an EMBL/GenBank/DDBJ whole genome shotgun (WGS) entry which is preliminary data.</text>
</comment>
<feature type="compositionally biased region" description="Basic residues" evidence="1">
    <location>
        <begin position="67"/>
        <end position="77"/>
    </location>
</feature>
<gene>
    <name evidence="2" type="ORF">PCOR1329_LOCUS40804</name>
</gene>
<protein>
    <submittedName>
        <fullName evidence="2">Uncharacterized protein</fullName>
    </submittedName>
</protein>
<sequence length="125" mass="13786">MQPWLCRILQGPALWLTPVCIDCRLNLGGVQKGGLPIQHSAARAGAGENSRGARRQGGSGPPGPPVPKKKKKKKKRRITDWAEVEGVGRGRRKRERRSDAKTLPTPPKPLLGCVLTRTSRRTRLR</sequence>
<reference evidence="2" key="1">
    <citation type="submission" date="2023-10" db="EMBL/GenBank/DDBJ databases">
        <authorList>
            <person name="Chen Y."/>
            <person name="Shah S."/>
            <person name="Dougan E. K."/>
            <person name="Thang M."/>
            <person name="Chan C."/>
        </authorList>
    </citation>
    <scope>NUCLEOTIDE SEQUENCE [LARGE SCALE GENOMIC DNA]</scope>
</reference>
<feature type="region of interest" description="Disordered" evidence="1">
    <location>
        <begin position="40"/>
        <end position="125"/>
    </location>
</feature>
<name>A0ABN9TP03_9DINO</name>